<feature type="compositionally biased region" description="Acidic residues" evidence="10">
    <location>
        <begin position="536"/>
        <end position="552"/>
    </location>
</feature>
<dbReference type="Gene3D" id="3.40.50.620">
    <property type="entry name" value="HUPs"/>
    <property type="match status" value="1"/>
</dbReference>
<dbReference type="Pfam" id="PF01042">
    <property type="entry name" value="Ribonuc_L-PSP"/>
    <property type="match status" value="2"/>
</dbReference>
<dbReference type="GO" id="GO:0017183">
    <property type="term" value="P:protein histidyl modification to diphthamide"/>
    <property type="evidence" value="ECO:0007669"/>
    <property type="project" value="TreeGrafter"/>
</dbReference>
<dbReference type="PANTHER" id="PTHR12196">
    <property type="entry name" value="DOMAIN OF UNKNOWN FUNCTION 71 DUF71 -CONTAINING PROTEIN"/>
    <property type="match status" value="1"/>
</dbReference>
<feature type="domain" description="Diphthamide synthase" evidence="11">
    <location>
        <begin position="1"/>
        <end position="227"/>
    </location>
</feature>
<dbReference type="CDD" id="cd06156">
    <property type="entry name" value="eu_AANH_C_2"/>
    <property type="match status" value="1"/>
</dbReference>
<dbReference type="InterPro" id="IPR035959">
    <property type="entry name" value="RutC-like_sf"/>
</dbReference>
<reference evidence="12 13" key="1">
    <citation type="journal article" date="2022" name="DNA Res.">
        <title>Genome analysis of five recently described species of the CUG-Ser clade uncovers Candida theae as a new hybrid lineage with pathogenic potential in the Candida parapsilosis species complex.</title>
        <authorList>
            <person name="Mixao V."/>
            <person name="Del Olmo V."/>
            <person name="Hegedusova E."/>
            <person name="Saus E."/>
            <person name="Pryszcz L."/>
            <person name="Cillingova A."/>
            <person name="Nosek J."/>
            <person name="Gabaldon T."/>
        </authorList>
    </citation>
    <scope>NUCLEOTIDE SEQUENCE [LARGE SCALE GENOMIC DNA]</scope>
    <source>
        <strain evidence="12 13">CBS 12239</strain>
    </source>
</reference>
<gene>
    <name evidence="12" type="ORF">KGF57_004456</name>
</gene>
<dbReference type="InterPro" id="IPR002761">
    <property type="entry name" value="Diphthami_syn_dom"/>
</dbReference>
<dbReference type="PANTHER" id="PTHR12196:SF2">
    <property type="entry name" value="DIPHTHINE--AMMONIA LIGASE"/>
    <property type="match status" value="1"/>
</dbReference>
<evidence type="ECO:0000313" key="13">
    <source>
        <dbReference type="Proteomes" id="UP001204833"/>
    </source>
</evidence>
<keyword evidence="13" id="KW-1185">Reference proteome</keyword>
<comment type="pathway">
    <text evidence="1">Protein modification; peptidyl-diphthamide biosynthesis.</text>
</comment>
<evidence type="ECO:0000259" key="11">
    <source>
        <dbReference type="Pfam" id="PF01902"/>
    </source>
</evidence>
<comment type="caution">
    <text evidence="12">The sequence shown here is derived from an EMBL/GenBank/DDBJ whole genome shotgun (WGS) entry which is preliminary data.</text>
</comment>
<name>A0AAD5FX07_9ASCO</name>
<evidence type="ECO:0000256" key="6">
    <source>
        <dbReference type="ARBA" id="ARBA00022840"/>
    </source>
</evidence>
<dbReference type="Pfam" id="PF01902">
    <property type="entry name" value="Diphthami_syn_2"/>
    <property type="match status" value="1"/>
</dbReference>
<dbReference type="FunFam" id="3.90.1490.10:FF:000001">
    <property type="entry name" value="Diphthine--ammonia ligase"/>
    <property type="match status" value="1"/>
</dbReference>
<comment type="catalytic activity">
    <reaction evidence="9">
        <text>diphthine-[translation elongation factor 2] + NH4(+) + ATP = diphthamide-[translation elongation factor 2] + AMP + diphosphate + H(+)</text>
        <dbReference type="Rhea" id="RHEA:19753"/>
        <dbReference type="Rhea" id="RHEA-COMP:10172"/>
        <dbReference type="Rhea" id="RHEA-COMP:10174"/>
        <dbReference type="ChEBI" id="CHEBI:15378"/>
        <dbReference type="ChEBI" id="CHEBI:16692"/>
        <dbReference type="ChEBI" id="CHEBI:28938"/>
        <dbReference type="ChEBI" id="CHEBI:30616"/>
        <dbReference type="ChEBI" id="CHEBI:33019"/>
        <dbReference type="ChEBI" id="CHEBI:82696"/>
        <dbReference type="ChEBI" id="CHEBI:456215"/>
        <dbReference type="EC" id="6.3.1.14"/>
    </reaction>
</comment>
<evidence type="ECO:0000313" key="12">
    <source>
        <dbReference type="EMBL" id="KAI5949946.1"/>
    </source>
</evidence>
<accession>A0AAD5FX07</accession>
<dbReference type="CDD" id="cd06155">
    <property type="entry name" value="eu_AANH_C_1"/>
    <property type="match status" value="1"/>
</dbReference>
<evidence type="ECO:0000256" key="8">
    <source>
        <dbReference type="ARBA" id="ARBA00031552"/>
    </source>
</evidence>
<dbReference type="CDD" id="cd01994">
    <property type="entry name" value="AANH_PF0828-like"/>
    <property type="match status" value="1"/>
</dbReference>
<dbReference type="GeneID" id="76152500"/>
<dbReference type="GO" id="GO:0005524">
    <property type="term" value="F:ATP binding"/>
    <property type="evidence" value="ECO:0007669"/>
    <property type="project" value="UniProtKB-KW"/>
</dbReference>
<dbReference type="AlphaFoldDB" id="A0AAD5FX07"/>
<evidence type="ECO:0000256" key="5">
    <source>
        <dbReference type="ARBA" id="ARBA00022741"/>
    </source>
</evidence>
<dbReference type="RefSeq" id="XP_051606993.1">
    <property type="nucleotide sequence ID" value="XM_051753967.1"/>
</dbReference>
<keyword evidence="4" id="KW-0436">Ligase</keyword>
<dbReference type="SUPFAM" id="SSF52402">
    <property type="entry name" value="Adenine nucleotide alpha hydrolases-like"/>
    <property type="match status" value="1"/>
</dbReference>
<keyword evidence="6" id="KW-0067">ATP-binding</keyword>
<evidence type="ECO:0000256" key="4">
    <source>
        <dbReference type="ARBA" id="ARBA00022598"/>
    </source>
</evidence>
<keyword evidence="5" id="KW-0547">Nucleotide-binding</keyword>
<dbReference type="Proteomes" id="UP001204833">
    <property type="component" value="Unassembled WGS sequence"/>
</dbReference>
<evidence type="ECO:0000256" key="1">
    <source>
        <dbReference type="ARBA" id="ARBA00005156"/>
    </source>
</evidence>
<dbReference type="Gene3D" id="3.30.1330.40">
    <property type="entry name" value="RutC-like"/>
    <property type="match status" value="2"/>
</dbReference>
<organism evidence="12 13">
    <name type="scientific">Candida theae</name>
    <dbReference type="NCBI Taxonomy" id="1198502"/>
    <lineage>
        <taxon>Eukaryota</taxon>
        <taxon>Fungi</taxon>
        <taxon>Dikarya</taxon>
        <taxon>Ascomycota</taxon>
        <taxon>Saccharomycotina</taxon>
        <taxon>Pichiomycetes</taxon>
        <taxon>Debaryomycetaceae</taxon>
        <taxon>Candida/Lodderomyces clade</taxon>
        <taxon>Candida</taxon>
    </lineage>
</organism>
<feature type="region of interest" description="Disordered" evidence="10">
    <location>
        <begin position="533"/>
        <end position="555"/>
    </location>
</feature>
<proteinExistence type="predicted"/>
<dbReference type="FunFam" id="3.40.50.620:FF:000145">
    <property type="entry name" value="ATP-binding domain containing protein"/>
    <property type="match status" value="1"/>
</dbReference>
<evidence type="ECO:0000256" key="2">
    <source>
        <dbReference type="ARBA" id="ARBA00012089"/>
    </source>
</evidence>
<dbReference type="Gene3D" id="3.90.1490.10">
    <property type="entry name" value="putative n-type atp pyrophosphatase, domain 2"/>
    <property type="match status" value="1"/>
</dbReference>
<dbReference type="InterPro" id="IPR014729">
    <property type="entry name" value="Rossmann-like_a/b/a_fold"/>
</dbReference>
<evidence type="ECO:0000256" key="10">
    <source>
        <dbReference type="SAM" id="MobiDB-lite"/>
    </source>
</evidence>
<dbReference type="EMBL" id="JAIHNG010000161">
    <property type="protein sequence ID" value="KAI5949946.1"/>
    <property type="molecule type" value="Genomic_DNA"/>
</dbReference>
<evidence type="ECO:0000256" key="3">
    <source>
        <dbReference type="ARBA" id="ARBA00018426"/>
    </source>
</evidence>
<dbReference type="NCBIfam" id="TIGR00290">
    <property type="entry name" value="MJ0570_dom"/>
    <property type="match status" value="1"/>
</dbReference>
<protein>
    <recommendedName>
        <fullName evidence="3">Diphthine--ammonia ligase</fullName>
        <ecNumber evidence="2">6.3.1.14</ecNumber>
    </recommendedName>
    <alternativeName>
        <fullName evidence="7">Diphthamide synthase</fullName>
    </alternativeName>
    <alternativeName>
        <fullName evidence="8">Diphthamide synthetase</fullName>
    </alternativeName>
</protein>
<dbReference type="InterPro" id="IPR006175">
    <property type="entry name" value="YjgF/YER057c/UK114"/>
</dbReference>
<dbReference type="InterPro" id="IPR030662">
    <property type="entry name" value="DPH6/MJ0570"/>
</dbReference>
<dbReference type="GO" id="GO:0017178">
    <property type="term" value="F:diphthine-ammonia ligase activity"/>
    <property type="evidence" value="ECO:0007669"/>
    <property type="project" value="UniProtKB-EC"/>
</dbReference>
<evidence type="ECO:0000256" key="9">
    <source>
        <dbReference type="ARBA" id="ARBA00048108"/>
    </source>
</evidence>
<sequence>MKFVALISGGKDSFFNIYHCLSQGHELVAIANLYPQDESNDEIDSFMFQTVGHDIIDYYSQCLEVPLYRQKIVGKSSNQNLEYEYTKDDEIEDLYKLLSTVKSKHPEIEGVSCGAILSHYQRTRVENVCDRLGLTSLAYLWQRNQNDLMLEMCESGLDARLIKVAAIGLNAKHLGKALQEVYPHLLKLNQMYDVHICGEGGEFETIVLDSPFFKHKKLEIVDQKVIIHPGDVFYLKLKVQLVEKLAFECPLLQAPPLLQHELADAAQSDHLHEDVAPPSPEGTFSSYIPPINVINTPTKLYVSNLTSNSGTVEGQTEGIFKQLQSILNEHELGFNDVQHINVLLSDMTLFARMNKVYATFFKDIYLPPSRICLETDISSTIQISCVVLKNIQPKTGIHIRSRSYWAPQNIGPYSQSIIDSQKPYKLASLSGQIPLIPATMDISENNIAFNAALSLQHLNRVVELIDVRNPAVITCFVTNTAFVPIVLDCWNQYVSTREQNWTSSSQNLVVSEVRGLPRGADVEWGGYSFKELPSYQDDDDDEEEEQEEEQEDASATFNEPQIQQFDFSSECTIANGSYRFMSLFTSDFTVVREYLNVSSCFATLLASETIPNLNVEFFPVRNVYNVEGKEYKYCLIVRRERVIE</sequence>
<dbReference type="SUPFAM" id="SSF55298">
    <property type="entry name" value="YjgF-like"/>
    <property type="match status" value="2"/>
</dbReference>
<evidence type="ECO:0000256" key="7">
    <source>
        <dbReference type="ARBA" id="ARBA00029814"/>
    </source>
</evidence>
<dbReference type="EC" id="6.3.1.14" evidence="2"/>